<organism evidence="3 4">
    <name type="scientific">Saliniradius amylolyticus</name>
    <dbReference type="NCBI Taxonomy" id="2183582"/>
    <lineage>
        <taxon>Bacteria</taxon>
        <taxon>Pseudomonadati</taxon>
        <taxon>Pseudomonadota</taxon>
        <taxon>Gammaproteobacteria</taxon>
        <taxon>Alteromonadales</taxon>
        <taxon>Alteromonadaceae</taxon>
        <taxon>Saliniradius</taxon>
    </lineage>
</organism>
<dbReference type="RefSeq" id="WP_162558582.1">
    <property type="nucleotide sequence ID" value="NZ_CP029347.1"/>
</dbReference>
<dbReference type="KEGG" id="salh:HMF8227_02260"/>
<dbReference type="PANTHER" id="PTHR12277:SF81">
    <property type="entry name" value="PROTEIN ABHD13"/>
    <property type="match status" value="1"/>
</dbReference>
<keyword evidence="1" id="KW-0732">Signal</keyword>
<dbReference type="PANTHER" id="PTHR12277">
    <property type="entry name" value="ALPHA/BETA HYDROLASE DOMAIN-CONTAINING PROTEIN"/>
    <property type="match status" value="1"/>
</dbReference>
<dbReference type="InterPro" id="IPR029058">
    <property type="entry name" value="AB_hydrolase_fold"/>
</dbReference>
<dbReference type="EMBL" id="CP029347">
    <property type="protein sequence ID" value="AWL12713.1"/>
    <property type="molecule type" value="Genomic_DNA"/>
</dbReference>
<proteinExistence type="predicted"/>
<dbReference type="AlphaFoldDB" id="A0A2S2E501"/>
<reference evidence="3 4" key="1">
    <citation type="submission" date="2018-05" db="EMBL/GenBank/DDBJ databases">
        <title>Salinimonas sp. HMF8227 Genome sequencing and assembly.</title>
        <authorList>
            <person name="Kang H."/>
            <person name="Kang J."/>
            <person name="Cha I."/>
            <person name="Kim H."/>
            <person name="Joh K."/>
        </authorList>
    </citation>
    <scope>NUCLEOTIDE SEQUENCE [LARGE SCALE GENOMIC DNA]</scope>
    <source>
        <strain evidence="3 4">HMF8227</strain>
    </source>
</reference>
<feature type="domain" description="Serine aminopeptidase S33" evidence="2">
    <location>
        <begin position="79"/>
        <end position="190"/>
    </location>
</feature>
<dbReference type="Pfam" id="PF12146">
    <property type="entry name" value="Hydrolase_4"/>
    <property type="match status" value="1"/>
</dbReference>
<dbReference type="Proteomes" id="UP000245728">
    <property type="component" value="Chromosome"/>
</dbReference>
<feature type="signal peptide" evidence="1">
    <location>
        <begin position="1"/>
        <end position="20"/>
    </location>
</feature>
<keyword evidence="4" id="KW-1185">Reference proteome</keyword>
<dbReference type="Gene3D" id="3.40.50.1820">
    <property type="entry name" value="alpha/beta hydrolase"/>
    <property type="match status" value="1"/>
</dbReference>
<feature type="chain" id="PRO_5015392519" description="Serine aminopeptidase S33 domain-containing protein" evidence="1">
    <location>
        <begin position="21"/>
        <end position="283"/>
    </location>
</feature>
<sequence>MLRLVAITVFTLSLPMDLCAKTMTTSQFIVQSNEVVLLDIDTINTSLKKQGAEGKAHSVSVDRVNGAKLRGLRFESDNAQREILFYPGNGMSLERAHGLLRALAALNANVTWFDPRGLGASDAIHPITVENLKADALRVFDAARKAFSADLPVVIYGVSVGTSLASYVAAHRNVEGLVLEGAYVSVSELMANLAHVGLDGDPSHELSQLTPAPALKRFEGPLLLLVGSQDDVTPASFASRLLTIAASNYKQQAVITAAPHAMALTRPSVLDHLMPFLNRLSGK</sequence>
<gene>
    <name evidence="3" type="ORF">HMF8227_02260</name>
</gene>
<protein>
    <recommendedName>
        <fullName evidence="2">Serine aminopeptidase S33 domain-containing protein</fullName>
    </recommendedName>
</protein>
<dbReference type="SUPFAM" id="SSF53474">
    <property type="entry name" value="alpha/beta-Hydrolases"/>
    <property type="match status" value="1"/>
</dbReference>
<name>A0A2S2E501_9ALTE</name>
<evidence type="ECO:0000313" key="4">
    <source>
        <dbReference type="Proteomes" id="UP000245728"/>
    </source>
</evidence>
<evidence type="ECO:0000256" key="1">
    <source>
        <dbReference type="SAM" id="SignalP"/>
    </source>
</evidence>
<evidence type="ECO:0000313" key="3">
    <source>
        <dbReference type="EMBL" id="AWL12713.1"/>
    </source>
</evidence>
<evidence type="ECO:0000259" key="2">
    <source>
        <dbReference type="Pfam" id="PF12146"/>
    </source>
</evidence>
<accession>A0A2S2E501</accession>
<dbReference type="InterPro" id="IPR022742">
    <property type="entry name" value="Hydrolase_4"/>
</dbReference>